<keyword evidence="1" id="KW-1133">Transmembrane helix</keyword>
<keyword evidence="1" id="KW-0812">Transmembrane</keyword>
<accession>A0A8S9ZBN6</accession>
<dbReference type="AlphaFoldDB" id="A0A8S9ZBN6"/>
<evidence type="ECO:0000256" key="1">
    <source>
        <dbReference type="SAM" id="Phobius"/>
    </source>
</evidence>
<feature type="transmembrane region" description="Helical" evidence="1">
    <location>
        <begin position="93"/>
        <end position="109"/>
    </location>
</feature>
<gene>
    <name evidence="2" type="ORF">Mgra_00009897</name>
</gene>
<comment type="caution">
    <text evidence="2">The sequence shown here is derived from an EMBL/GenBank/DDBJ whole genome shotgun (WGS) entry which is preliminary data.</text>
</comment>
<name>A0A8S9ZBN6_9BILA</name>
<sequence>MYLLTINKNKKFFNNKRIYQKREQYFNFNSNVHITIYLFLSHKIAKFRNFAKKKEMKDYEAEENMKIRNHTYILYVQYIVISIRYFFEILNIKLILLIFIIYIIIIIIFKNTSKFLYQNIFIFNSCKTPKVRKKKLRTKAKGLKKENFVKLNKQYCEELKIPLFFFSPLF</sequence>
<dbReference type="EMBL" id="JABEBT010000193">
    <property type="protein sequence ID" value="KAF7625927.1"/>
    <property type="molecule type" value="Genomic_DNA"/>
</dbReference>
<protein>
    <submittedName>
        <fullName evidence="2">Uncharacterized protein</fullName>
    </submittedName>
</protein>
<dbReference type="Proteomes" id="UP000605970">
    <property type="component" value="Unassembled WGS sequence"/>
</dbReference>
<keyword evidence="1" id="KW-0472">Membrane</keyword>
<reference evidence="2" key="1">
    <citation type="journal article" date="2020" name="Ecol. Evol.">
        <title>Genome structure and content of the rice root-knot nematode (Meloidogyne graminicola).</title>
        <authorList>
            <person name="Phan N.T."/>
            <person name="Danchin E.G.J."/>
            <person name="Klopp C."/>
            <person name="Perfus-Barbeoch L."/>
            <person name="Kozlowski D.K."/>
            <person name="Koutsovoulos G.D."/>
            <person name="Lopez-Roques C."/>
            <person name="Bouchez O."/>
            <person name="Zahm M."/>
            <person name="Besnard G."/>
            <person name="Bellafiore S."/>
        </authorList>
    </citation>
    <scope>NUCLEOTIDE SEQUENCE</scope>
    <source>
        <strain evidence="2">VN-18</strain>
    </source>
</reference>
<evidence type="ECO:0000313" key="2">
    <source>
        <dbReference type="EMBL" id="KAF7625927.1"/>
    </source>
</evidence>
<organism evidence="2 3">
    <name type="scientific">Meloidogyne graminicola</name>
    <dbReference type="NCBI Taxonomy" id="189291"/>
    <lineage>
        <taxon>Eukaryota</taxon>
        <taxon>Metazoa</taxon>
        <taxon>Ecdysozoa</taxon>
        <taxon>Nematoda</taxon>
        <taxon>Chromadorea</taxon>
        <taxon>Rhabditida</taxon>
        <taxon>Tylenchina</taxon>
        <taxon>Tylenchomorpha</taxon>
        <taxon>Tylenchoidea</taxon>
        <taxon>Meloidogynidae</taxon>
        <taxon>Meloidogyninae</taxon>
        <taxon>Meloidogyne</taxon>
    </lineage>
</organism>
<proteinExistence type="predicted"/>
<keyword evidence="3" id="KW-1185">Reference proteome</keyword>
<evidence type="ECO:0000313" key="3">
    <source>
        <dbReference type="Proteomes" id="UP000605970"/>
    </source>
</evidence>